<dbReference type="EMBL" id="JADYXP020000017">
    <property type="protein sequence ID" value="KAL0107315.1"/>
    <property type="molecule type" value="Genomic_DNA"/>
</dbReference>
<dbReference type="Proteomes" id="UP001430953">
    <property type="component" value="Unassembled WGS sequence"/>
</dbReference>
<reference evidence="1 2" key="1">
    <citation type="submission" date="2023-03" db="EMBL/GenBank/DDBJ databases">
        <title>High recombination rates correlate with genetic variation in Cardiocondyla obscurior ants.</title>
        <authorList>
            <person name="Errbii M."/>
        </authorList>
    </citation>
    <scope>NUCLEOTIDE SEQUENCE [LARGE SCALE GENOMIC DNA]</scope>
    <source>
        <strain evidence="1">Alpha-2009</strain>
        <tissue evidence="1">Whole body</tissue>
    </source>
</reference>
<dbReference type="AlphaFoldDB" id="A0AAW2EWL8"/>
<comment type="caution">
    <text evidence="1">The sequence shown here is derived from an EMBL/GenBank/DDBJ whole genome shotgun (WGS) entry which is preliminary data.</text>
</comment>
<accession>A0AAW2EWL8</accession>
<keyword evidence="2" id="KW-1185">Reference proteome</keyword>
<gene>
    <name evidence="1" type="ORF">PUN28_015692</name>
</gene>
<name>A0AAW2EWL8_9HYME</name>
<sequence length="153" mass="17894">MAYIFIKLLKCFFFFMETLEPERFNCEARSDLIVSARSASVLPRQRSWKRGKKHVLLKKSPKNLRERLSVEGRSIMSEHQLLFSLSLHLSLFFSLRNLGKRKEILAYNDRGTTDHWLSRGSLGLMKRFSHAVVTKRSVEGNYENINNYVNVVI</sequence>
<proteinExistence type="predicted"/>
<evidence type="ECO:0000313" key="1">
    <source>
        <dbReference type="EMBL" id="KAL0107315.1"/>
    </source>
</evidence>
<protein>
    <submittedName>
        <fullName evidence="1">Uncharacterized protein</fullName>
    </submittedName>
</protein>
<evidence type="ECO:0000313" key="2">
    <source>
        <dbReference type="Proteomes" id="UP001430953"/>
    </source>
</evidence>
<organism evidence="1 2">
    <name type="scientific">Cardiocondyla obscurior</name>
    <dbReference type="NCBI Taxonomy" id="286306"/>
    <lineage>
        <taxon>Eukaryota</taxon>
        <taxon>Metazoa</taxon>
        <taxon>Ecdysozoa</taxon>
        <taxon>Arthropoda</taxon>
        <taxon>Hexapoda</taxon>
        <taxon>Insecta</taxon>
        <taxon>Pterygota</taxon>
        <taxon>Neoptera</taxon>
        <taxon>Endopterygota</taxon>
        <taxon>Hymenoptera</taxon>
        <taxon>Apocrita</taxon>
        <taxon>Aculeata</taxon>
        <taxon>Formicoidea</taxon>
        <taxon>Formicidae</taxon>
        <taxon>Myrmicinae</taxon>
        <taxon>Cardiocondyla</taxon>
    </lineage>
</organism>